<keyword evidence="3" id="KW-0378">Hydrolase</keyword>
<evidence type="ECO:0000313" key="6">
    <source>
        <dbReference type="EMBL" id="VDI51902.1"/>
    </source>
</evidence>
<gene>
    <name evidence="6" type="ORF">MGAL_10B061418</name>
</gene>
<feature type="domain" description="EF-hand" evidence="4">
    <location>
        <begin position="416"/>
        <end position="443"/>
    </location>
</feature>
<dbReference type="EMBL" id="UYJE01007118">
    <property type="protein sequence ID" value="VDI51902.1"/>
    <property type="molecule type" value="Genomic_DNA"/>
</dbReference>
<keyword evidence="1" id="KW-0106">Calcium</keyword>
<dbReference type="Gene3D" id="3.40.1090.10">
    <property type="entry name" value="Cytosolic phospholipase A2 catalytic domain"/>
    <property type="match status" value="2"/>
</dbReference>
<dbReference type="PROSITE" id="PS00018">
    <property type="entry name" value="EF_HAND_1"/>
    <property type="match status" value="2"/>
</dbReference>
<evidence type="ECO:0000259" key="4">
    <source>
        <dbReference type="PROSITE" id="PS50222"/>
    </source>
</evidence>
<dbReference type="CDD" id="cd07207">
    <property type="entry name" value="Pat_ExoU_VipD_like"/>
    <property type="match status" value="1"/>
</dbReference>
<dbReference type="InterPro" id="IPR002641">
    <property type="entry name" value="PNPLA_dom"/>
</dbReference>
<feature type="domain" description="EF-hand" evidence="4">
    <location>
        <begin position="364"/>
        <end position="399"/>
    </location>
</feature>
<proteinExistence type="predicted"/>
<feature type="short sequence motif" description="GXGXXG" evidence="3">
    <location>
        <begin position="81"/>
        <end position="86"/>
    </location>
</feature>
<evidence type="ECO:0000256" key="3">
    <source>
        <dbReference type="PROSITE-ProRule" id="PRU01161"/>
    </source>
</evidence>
<sequence length="561" mass="63462">MGNKSSQSWKDPLMSEKCRNAREKIKVAREKLLSALKEECDQHDGDIDLDYNFLPHHGDEDCIEIDPTQYRFPFENLVLEGGGVKGLVYGGVGKELEEHGILKQIHRFAGASAGAIGAALYAVGFNSYDVEQIMKVDLEPIICDAPYGYFSLIPNMISGYGWHPGVKLMKFLGEVISMKTGDPDITFAEVYKKFGNELCVIIANVNTMSEEYCHVKTTPDMPVRLAVRMSMSIPGLFQSLQSKLYDKTNNYVDGGVFCNYPIHCFDGWWLSMNPKDSFLNRIQPISDIVSLMDRNNRFQSGAESKNTLGCIVFSFDEDEYHKRLVLKKSGVPMGKLPNTKLARNWAKADQGKSKIHNVYTDLSEAATEFFNVMQENDLDGNNVISKEEFKKAFSEADFKEKYSKLLFGEECGPDLAFDALDRDDSGSIDYNELINFIEVTGVCMQETYLGVKRKEVDGFFSFLGTIFNALTTHAGRKFTQSSDINRTIGISSWYIKTTNFDMEDEDKNFLINQGRKSTLRYLQHFVRDNNLEKDSEYVINARDIPNKPSLTDAQLEAISKM</sequence>
<dbReference type="GO" id="GO:0016042">
    <property type="term" value="P:lipid catabolic process"/>
    <property type="evidence" value="ECO:0007669"/>
    <property type="project" value="UniProtKB-UniRule"/>
</dbReference>
<dbReference type="PANTHER" id="PTHR46394">
    <property type="entry name" value="ANNEXIN"/>
    <property type="match status" value="1"/>
</dbReference>
<keyword evidence="3" id="KW-0442">Lipid degradation</keyword>
<feature type="short sequence motif" description="DGA/G" evidence="3">
    <location>
        <begin position="253"/>
        <end position="255"/>
    </location>
</feature>
<dbReference type="GO" id="GO:0005509">
    <property type="term" value="F:calcium ion binding"/>
    <property type="evidence" value="ECO:0007669"/>
    <property type="project" value="InterPro"/>
</dbReference>
<feature type="short sequence motif" description="GXSXG" evidence="3">
    <location>
        <begin position="110"/>
        <end position="114"/>
    </location>
</feature>
<dbReference type="InterPro" id="IPR018247">
    <property type="entry name" value="EF_Hand_1_Ca_BS"/>
</dbReference>
<dbReference type="Gene3D" id="1.10.238.10">
    <property type="entry name" value="EF-hand"/>
    <property type="match status" value="1"/>
</dbReference>
<protein>
    <submittedName>
        <fullName evidence="6">Uncharacterized protein</fullName>
    </submittedName>
</protein>
<feature type="active site" description="Nucleophile" evidence="3">
    <location>
        <position position="112"/>
    </location>
</feature>
<feature type="active site" description="Proton acceptor" evidence="3">
    <location>
        <position position="253"/>
    </location>
</feature>
<dbReference type="GO" id="GO:0016787">
    <property type="term" value="F:hydrolase activity"/>
    <property type="evidence" value="ECO:0007669"/>
    <property type="project" value="UniProtKB-UniRule"/>
</dbReference>
<dbReference type="PANTHER" id="PTHR46394:SF1">
    <property type="entry name" value="PNPLA DOMAIN-CONTAINING PROTEIN"/>
    <property type="match status" value="1"/>
</dbReference>
<dbReference type="InterPro" id="IPR052580">
    <property type="entry name" value="Lipid_Hydrolase"/>
</dbReference>
<dbReference type="AlphaFoldDB" id="A0A8B6FPB2"/>
<keyword evidence="7" id="KW-1185">Reference proteome</keyword>
<dbReference type="InterPro" id="IPR011992">
    <property type="entry name" value="EF-hand-dom_pair"/>
</dbReference>
<dbReference type="SUPFAM" id="SSF47473">
    <property type="entry name" value="EF-hand"/>
    <property type="match status" value="1"/>
</dbReference>
<organism evidence="6 7">
    <name type="scientific">Mytilus galloprovincialis</name>
    <name type="common">Mediterranean mussel</name>
    <dbReference type="NCBI Taxonomy" id="29158"/>
    <lineage>
        <taxon>Eukaryota</taxon>
        <taxon>Metazoa</taxon>
        <taxon>Spiralia</taxon>
        <taxon>Lophotrochozoa</taxon>
        <taxon>Mollusca</taxon>
        <taxon>Bivalvia</taxon>
        <taxon>Autobranchia</taxon>
        <taxon>Pteriomorphia</taxon>
        <taxon>Mytilida</taxon>
        <taxon>Mytiloidea</taxon>
        <taxon>Mytilidae</taxon>
        <taxon>Mytilinae</taxon>
        <taxon>Mytilus</taxon>
    </lineage>
</organism>
<dbReference type="SMART" id="SM00054">
    <property type="entry name" value="EFh"/>
    <property type="match status" value="2"/>
</dbReference>
<comment type="caution">
    <text evidence="6">The sequence shown here is derived from an EMBL/GenBank/DDBJ whole genome shotgun (WGS) entry which is preliminary data.</text>
</comment>
<dbReference type="Pfam" id="PF01734">
    <property type="entry name" value="Patatin"/>
    <property type="match status" value="1"/>
</dbReference>
<evidence type="ECO:0000259" key="5">
    <source>
        <dbReference type="PROSITE" id="PS51635"/>
    </source>
</evidence>
<dbReference type="InterPro" id="IPR016035">
    <property type="entry name" value="Acyl_Trfase/lysoPLipase"/>
</dbReference>
<feature type="domain" description="PNPLA" evidence="5">
    <location>
        <begin position="77"/>
        <end position="266"/>
    </location>
</feature>
<accession>A0A8B6FPB2</accession>
<dbReference type="InterPro" id="IPR002048">
    <property type="entry name" value="EF_hand_dom"/>
</dbReference>
<dbReference type="Proteomes" id="UP000596742">
    <property type="component" value="Unassembled WGS sequence"/>
</dbReference>
<evidence type="ECO:0000256" key="2">
    <source>
        <dbReference type="ARBA" id="ARBA00023098"/>
    </source>
</evidence>
<reference evidence="6" key="1">
    <citation type="submission" date="2018-11" db="EMBL/GenBank/DDBJ databases">
        <authorList>
            <person name="Alioto T."/>
            <person name="Alioto T."/>
        </authorList>
    </citation>
    <scope>NUCLEOTIDE SEQUENCE</scope>
</reference>
<dbReference type="OrthoDB" id="412240at2759"/>
<keyword evidence="2 3" id="KW-0443">Lipid metabolism</keyword>
<dbReference type="SUPFAM" id="SSF52151">
    <property type="entry name" value="FabD/lysophospholipase-like"/>
    <property type="match status" value="1"/>
</dbReference>
<dbReference type="PROSITE" id="PS50222">
    <property type="entry name" value="EF_HAND_2"/>
    <property type="match status" value="2"/>
</dbReference>
<dbReference type="PROSITE" id="PS51635">
    <property type="entry name" value="PNPLA"/>
    <property type="match status" value="1"/>
</dbReference>
<name>A0A8B6FPB2_MYTGA</name>
<evidence type="ECO:0000256" key="1">
    <source>
        <dbReference type="ARBA" id="ARBA00022837"/>
    </source>
</evidence>
<evidence type="ECO:0000313" key="7">
    <source>
        <dbReference type="Proteomes" id="UP000596742"/>
    </source>
</evidence>